<dbReference type="SUPFAM" id="SSF46955">
    <property type="entry name" value="Putative DNA-binding domain"/>
    <property type="match status" value="1"/>
</dbReference>
<proteinExistence type="predicted"/>
<dbReference type="Proteomes" id="UP001056455">
    <property type="component" value="Chromosome"/>
</dbReference>
<evidence type="ECO:0000313" key="2">
    <source>
        <dbReference type="EMBL" id="USQ81510.1"/>
    </source>
</evidence>
<organism evidence="2 3">
    <name type="scientific">Ornithinimicrobium faecis</name>
    <dbReference type="NCBI Taxonomy" id="2934158"/>
    <lineage>
        <taxon>Bacteria</taxon>
        <taxon>Bacillati</taxon>
        <taxon>Actinomycetota</taxon>
        <taxon>Actinomycetes</taxon>
        <taxon>Micrococcales</taxon>
        <taxon>Ornithinimicrobiaceae</taxon>
        <taxon>Ornithinimicrobium</taxon>
    </lineage>
</organism>
<accession>A0ABY4YYI0</accession>
<dbReference type="RefSeq" id="WP_252595026.1">
    <property type="nucleotide sequence ID" value="NZ_CP099489.1"/>
</dbReference>
<keyword evidence="3" id="KW-1185">Reference proteome</keyword>
<name>A0ABY4YYI0_9MICO</name>
<gene>
    <name evidence="2" type="ORF">NF556_07640</name>
</gene>
<dbReference type="InterPro" id="IPR041657">
    <property type="entry name" value="HTH_17"/>
</dbReference>
<protein>
    <submittedName>
        <fullName evidence="2">Helix-turn-helix domain-containing protein</fullName>
    </submittedName>
</protein>
<reference evidence="2" key="1">
    <citation type="submission" date="2022-06" db="EMBL/GenBank/DDBJ databases">
        <title>Ornithinimicrobium HY1793.</title>
        <authorList>
            <person name="Huang Y."/>
        </authorList>
    </citation>
    <scope>NUCLEOTIDE SEQUENCE</scope>
    <source>
        <strain evidence="2">HY1793</strain>
    </source>
</reference>
<dbReference type="InterPro" id="IPR010093">
    <property type="entry name" value="SinI_DNA-bd"/>
</dbReference>
<dbReference type="EMBL" id="CP099489">
    <property type="protein sequence ID" value="USQ81510.1"/>
    <property type="molecule type" value="Genomic_DNA"/>
</dbReference>
<sequence>MENDTLLKTGEVADLLGVSRQHVVDLCNRGDLPSVKIGTHRRVRRADVEEILQAHTLTYEQRKQLWLHQALLTHLLTKPDATMSLARKNIRRWSSMHRPDGKANDYLREWEKVLDDGLERTVETVLSSSLRSCELRQNSPFAGVLSQTERMAALTSFRATHDWSAA</sequence>
<dbReference type="InterPro" id="IPR009061">
    <property type="entry name" value="DNA-bd_dom_put_sf"/>
</dbReference>
<dbReference type="Pfam" id="PF12728">
    <property type="entry name" value="HTH_17"/>
    <property type="match status" value="1"/>
</dbReference>
<feature type="domain" description="Helix-turn-helix" evidence="1">
    <location>
        <begin position="6"/>
        <end position="55"/>
    </location>
</feature>
<evidence type="ECO:0000259" key="1">
    <source>
        <dbReference type="Pfam" id="PF12728"/>
    </source>
</evidence>
<dbReference type="NCBIfam" id="TIGR01764">
    <property type="entry name" value="excise"/>
    <property type="match status" value="1"/>
</dbReference>
<evidence type="ECO:0000313" key="3">
    <source>
        <dbReference type="Proteomes" id="UP001056455"/>
    </source>
</evidence>